<reference evidence="2" key="1">
    <citation type="submission" date="2023-07" db="EMBL/GenBank/DDBJ databases">
        <title>The genome sequence of Rhodocytophaga aerolata KACC 12507.</title>
        <authorList>
            <person name="Zhang X."/>
        </authorList>
    </citation>
    <scope>NUCLEOTIDE SEQUENCE</scope>
    <source>
        <strain evidence="2">KACC 12507</strain>
    </source>
</reference>
<gene>
    <name evidence="2" type="ORF">Q0590_09330</name>
</gene>
<dbReference type="SUPFAM" id="SSF51735">
    <property type="entry name" value="NAD(P)-binding Rossmann-fold domains"/>
    <property type="match status" value="1"/>
</dbReference>
<dbReference type="EMBL" id="JAUKPO010000004">
    <property type="protein sequence ID" value="MDO1446449.1"/>
    <property type="molecule type" value="Genomic_DNA"/>
</dbReference>
<evidence type="ECO:0000313" key="3">
    <source>
        <dbReference type="Proteomes" id="UP001168528"/>
    </source>
</evidence>
<evidence type="ECO:0000259" key="1">
    <source>
        <dbReference type="Pfam" id="PF13460"/>
    </source>
</evidence>
<dbReference type="RefSeq" id="WP_302037254.1">
    <property type="nucleotide sequence ID" value="NZ_JAUKPO010000004.1"/>
</dbReference>
<dbReference type="InterPro" id="IPR036291">
    <property type="entry name" value="NAD(P)-bd_dom_sf"/>
</dbReference>
<feature type="domain" description="NAD(P)-binding" evidence="1">
    <location>
        <begin position="7"/>
        <end position="196"/>
    </location>
</feature>
<accession>A0ABT8R3E1</accession>
<proteinExistence type="predicted"/>
<dbReference type="CDD" id="cd05244">
    <property type="entry name" value="BVR-B_like_SDR_a"/>
    <property type="match status" value="1"/>
</dbReference>
<protein>
    <submittedName>
        <fullName evidence="2">SDR family oxidoreductase</fullName>
    </submittedName>
</protein>
<evidence type="ECO:0000313" key="2">
    <source>
        <dbReference type="EMBL" id="MDO1446449.1"/>
    </source>
</evidence>
<organism evidence="2 3">
    <name type="scientific">Rhodocytophaga aerolata</name>
    <dbReference type="NCBI Taxonomy" id="455078"/>
    <lineage>
        <taxon>Bacteria</taxon>
        <taxon>Pseudomonadati</taxon>
        <taxon>Bacteroidota</taxon>
        <taxon>Cytophagia</taxon>
        <taxon>Cytophagales</taxon>
        <taxon>Rhodocytophagaceae</taxon>
        <taxon>Rhodocytophaga</taxon>
    </lineage>
</organism>
<dbReference type="InterPro" id="IPR016040">
    <property type="entry name" value="NAD(P)-bd_dom"/>
</dbReference>
<sequence>MKLIIFGASGTIGKQLVLQALSLGHSVTAFGRDKTKLQEFTHPHLHFFEGDVLNSADVERAISGQDAVFCALGNGRKGIVRSQGTHNIIRAMEKKGIKRLICQTTLGAGDSRSNLTFFWKHLMFGWLLKQAYLDHELQEKYITRSSLDWTIVRPAAFTDGKATGHYRHGFSATDKTLQLKISRADVALFMLTQLSTDEYLKKTSGLSY</sequence>
<name>A0ABT8R3E1_9BACT</name>
<dbReference type="Gene3D" id="3.40.50.720">
    <property type="entry name" value="NAD(P)-binding Rossmann-like Domain"/>
    <property type="match status" value="1"/>
</dbReference>
<dbReference type="Proteomes" id="UP001168528">
    <property type="component" value="Unassembled WGS sequence"/>
</dbReference>
<dbReference type="InterPro" id="IPR051606">
    <property type="entry name" value="Polyketide_Oxido-like"/>
</dbReference>
<dbReference type="PANTHER" id="PTHR43355">
    <property type="entry name" value="FLAVIN REDUCTASE (NADPH)"/>
    <property type="match status" value="1"/>
</dbReference>
<dbReference type="PANTHER" id="PTHR43355:SF2">
    <property type="entry name" value="FLAVIN REDUCTASE (NADPH)"/>
    <property type="match status" value="1"/>
</dbReference>
<keyword evidence="3" id="KW-1185">Reference proteome</keyword>
<dbReference type="Pfam" id="PF13460">
    <property type="entry name" value="NAD_binding_10"/>
    <property type="match status" value="1"/>
</dbReference>
<comment type="caution">
    <text evidence="2">The sequence shown here is derived from an EMBL/GenBank/DDBJ whole genome shotgun (WGS) entry which is preliminary data.</text>
</comment>